<dbReference type="PANTHER" id="PTHR33026:SF7">
    <property type="entry name" value="OS03G0100275 PROTEIN"/>
    <property type="match status" value="1"/>
</dbReference>
<dbReference type="Proteomes" id="UP000817658">
    <property type="component" value="Chromosome 1"/>
</dbReference>
<accession>Q5JLX6</accession>
<sequence>MSGRRKRRDNRGRENRGGNREGVKRGVLTFSPLRTIPRTKPFAVSPPAIMAQDAGDTVLPAARITVDRHLNLPRKIMPDGAVVRARELRPRPRYPERSVHLLSFAMAGLIPPFSGFFHEVLDFYEIHTLHLAPNAVMTLAIFAHLCEMFIGVRLTMRLFQSFFIPQLLQGAVVGGCYFQPRPGTAGQYIESHLRKKWEDWFYTALPDHPRLRIPASPLERSAAWLAVSELGEEYDAVWDRLRGLRSLGLTGAMVFGDYFRRRIAPLQDRSRGAWEYTGPNDPIRTHVGERWDWGKEDAKMVIRRVLGLDSAEQTLIPDGILPLCCDRDRESILAVMSVVGAGRSRSSRGGTNGSAAGVGGSGATTGGSRTSGPGGGGSSRAPGPSRGPGDDSTSDPKGKRKMPESRLPSPPRGGGAERVADRPPAGHKRPAGPEAGRKKKRLRKKDKWSRVGGASLSPRSGLSIALPAGAESSPQSRGGSSSTPSSQGQTTTFSSPTPANMEPLLQVLAAADSTVREGLNAQVQALAEERAALEAEWAQLAADRARVDEGRRAVDDMVKVGRKMRQAQLAEIQAREETLDSVMRETEEERQAALIASSVLDEALGDIRLQYESHAEDLVKRVKDARSILDAAAAQERRVSEADTSLRARTAALEAEHRALDERSRSAQEFETTIHRRIERESTLAAHERMAAEVEASLRLREEAAAKRDRVTLVAKASADRLAEELRLREEACRERDVALAEREADVNRDEVASHRLGEQLAKREEAVAGRAAIAARASELEAREKDLAAGGQPGSAELVSQPTTAQSTLADLERLVQDQAGEIAALRLTNEIGPGQLSDAVDQLERAGRRRLEEEIGETVKSSSASLAWAAVELVLASHQARNPDFVPWRALEDFPPGTEAKAREQVRETADAIVSNFEGSAPRFTFGLASNEESRSGDDDDDVGGEDWDDVVSGAGLGGPGTP</sequence>
<feature type="compositionally biased region" description="Basic and acidic residues" evidence="2">
    <location>
        <begin position="394"/>
        <end position="404"/>
    </location>
</feature>
<evidence type="ECO:0000259" key="4">
    <source>
        <dbReference type="Pfam" id="PF04195"/>
    </source>
</evidence>
<dbReference type="EMBL" id="AP003376">
    <property type="protein sequence ID" value="BAD87531.1"/>
    <property type="molecule type" value="Genomic_DNA"/>
</dbReference>
<feature type="compositionally biased region" description="Gly residues" evidence="2">
    <location>
        <begin position="350"/>
        <end position="365"/>
    </location>
</feature>
<proteinExistence type="predicted"/>
<feature type="compositionally biased region" description="Basic and acidic residues" evidence="2">
    <location>
        <begin position="11"/>
        <end position="24"/>
    </location>
</feature>
<feature type="domain" description="Transposase (putative) gypsy type" evidence="4">
    <location>
        <begin position="101"/>
        <end position="163"/>
    </location>
</feature>
<protein>
    <submittedName>
        <fullName evidence="5">Membrane-associated protein-like</fullName>
    </submittedName>
</protein>
<feature type="region of interest" description="Disordered" evidence="2">
    <location>
        <begin position="1"/>
        <end position="24"/>
    </location>
</feature>
<feature type="region of interest" description="Disordered" evidence="2">
    <location>
        <begin position="341"/>
        <end position="501"/>
    </location>
</feature>
<keyword evidence="3" id="KW-0812">Transmembrane</keyword>
<dbReference type="PANTHER" id="PTHR33026">
    <property type="entry name" value="OS06G0360600 PROTEIN"/>
    <property type="match status" value="1"/>
</dbReference>
<feature type="compositionally biased region" description="Low complexity" evidence="2">
    <location>
        <begin position="472"/>
        <end position="497"/>
    </location>
</feature>
<evidence type="ECO:0000256" key="2">
    <source>
        <dbReference type="SAM" id="MobiDB-lite"/>
    </source>
</evidence>
<keyword evidence="3" id="KW-0472">Membrane</keyword>
<feature type="transmembrane region" description="Helical" evidence="3">
    <location>
        <begin position="99"/>
        <end position="117"/>
    </location>
</feature>
<dbReference type="AlphaFoldDB" id="Q5JLX6"/>
<keyword evidence="3" id="KW-1133">Transmembrane helix</keyword>
<name>Q5JLX6_ORYSJ</name>
<feature type="compositionally biased region" description="Basic residues" evidence="2">
    <location>
        <begin position="437"/>
        <end position="447"/>
    </location>
</feature>
<feature type="compositionally biased region" description="Basic residues" evidence="2">
    <location>
        <begin position="1"/>
        <end position="10"/>
    </location>
</feature>
<gene>
    <name evidence="5" type="primary">OSJNBa0014K08.34</name>
</gene>
<evidence type="ECO:0000256" key="1">
    <source>
        <dbReference type="SAM" id="Coils"/>
    </source>
</evidence>
<evidence type="ECO:0000313" key="5">
    <source>
        <dbReference type="EMBL" id="BAD87531.1"/>
    </source>
</evidence>
<feature type="compositionally biased region" description="Acidic residues" evidence="2">
    <location>
        <begin position="940"/>
        <end position="952"/>
    </location>
</feature>
<keyword evidence="1" id="KW-0175">Coiled coil</keyword>
<evidence type="ECO:0000256" key="3">
    <source>
        <dbReference type="SAM" id="Phobius"/>
    </source>
</evidence>
<feature type="region of interest" description="Disordered" evidence="2">
    <location>
        <begin position="926"/>
        <end position="965"/>
    </location>
</feature>
<dbReference type="InterPro" id="IPR007321">
    <property type="entry name" value="Transposase_28"/>
</dbReference>
<organism evidence="5">
    <name type="scientific">Oryza sativa subsp. japonica</name>
    <name type="common">Rice</name>
    <dbReference type="NCBI Taxonomy" id="39947"/>
    <lineage>
        <taxon>Eukaryota</taxon>
        <taxon>Viridiplantae</taxon>
        <taxon>Streptophyta</taxon>
        <taxon>Embryophyta</taxon>
        <taxon>Tracheophyta</taxon>
        <taxon>Spermatophyta</taxon>
        <taxon>Magnoliopsida</taxon>
        <taxon>Liliopsida</taxon>
        <taxon>Poales</taxon>
        <taxon>Poaceae</taxon>
        <taxon>BOP clade</taxon>
        <taxon>Oryzoideae</taxon>
        <taxon>Oryzeae</taxon>
        <taxon>Oryzinae</taxon>
        <taxon>Oryza</taxon>
        <taxon>Oryza sativa</taxon>
    </lineage>
</organism>
<dbReference type="Pfam" id="PF04195">
    <property type="entry name" value="Transposase_28"/>
    <property type="match status" value="1"/>
</dbReference>
<feature type="coiled-coil region" evidence="1">
    <location>
        <begin position="516"/>
        <end position="543"/>
    </location>
</feature>
<reference evidence="5" key="1">
    <citation type="journal article" date="2002" name="Nature">
        <title>The genome sequence and structure of rice chromosome 1.</title>
        <authorList>
            <person name="Sasaki T."/>
            <person name="Matsumoto T."/>
            <person name="Yamamoto K."/>
            <person name="Sakata K."/>
            <person name="Baba T."/>
            <person name="Katayose Y."/>
            <person name="Wu J."/>
            <person name="Niimura Y."/>
            <person name="Cheng Z."/>
            <person name="Nagamura Y."/>
            <person name="Antonio B.A."/>
            <person name="Kanamori H."/>
            <person name="Hosokawa S."/>
            <person name="Masukawa M."/>
            <person name="Arikawa K."/>
            <person name="Chiden Y."/>
            <person name="Hayashi M."/>
            <person name="Okamoto M."/>
            <person name="Ando T."/>
            <person name="Aoki H."/>
            <person name="Arita K."/>
            <person name="Hamada M."/>
            <person name="Harada C."/>
            <person name="Hijishita S."/>
            <person name="Honda M."/>
            <person name="Ichikawa Y."/>
            <person name="Idonuma A."/>
            <person name="Iijima M."/>
            <person name="Ikeda M."/>
            <person name="Ikeno M."/>
            <person name="Itoh S."/>
            <person name="Itoh T."/>
            <person name="Itoh Y."/>
            <person name="Itoh Y."/>
            <person name="Iwabuchi A."/>
            <person name="Kamiya K."/>
            <person name="Karasawa W."/>
            <person name="Katagiri S."/>
            <person name="Kikuta A."/>
            <person name="Kobayashi N."/>
            <person name="Kono I."/>
            <person name="Machita K."/>
            <person name="Maehara T."/>
            <person name="Mizuno H."/>
            <person name="Mizubayashi T."/>
            <person name="Mukai Y."/>
            <person name="Nagasaki H."/>
            <person name="Nakashima M."/>
            <person name="Nakama Y."/>
            <person name="Nakamichi Y."/>
            <person name="Nakamura M."/>
            <person name="Namiki N."/>
            <person name="Negishi M."/>
            <person name="Ohta I."/>
            <person name="Ono N."/>
            <person name="Saji S."/>
            <person name="Sakai K."/>
            <person name="Shibata M."/>
            <person name="Shimokawa T."/>
            <person name="Shomura A."/>
            <person name="Song J."/>
            <person name="Takazaki Y."/>
            <person name="Terasawa K."/>
            <person name="Tsuji K."/>
            <person name="Waki K."/>
            <person name="Yamagata H."/>
            <person name="Yamane H."/>
            <person name="Yoshiki S."/>
            <person name="Yoshihara R."/>
            <person name="Yukawa K."/>
            <person name="Zhong H."/>
            <person name="Iwama H."/>
            <person name="Endo T."/>
            <person name="Ito H."/>
            <person name="Hahn J.H."/>
            <person name="Kim H.I."/>
            <person name="Eun M.Y."/>
            <person name="Yano M."/>
            <person name="Jiang J."/>
            <person name="Gojobori T."/>
        </authorList>
    </citation>
    <scope>NUCLEOTIDE SEQUENCE [LARGE SCALE GENOMIC DNA]</scope>
</reference>